<sequence length="87" mass="9574">MALVAESHPSEIIADLRRQLEDLRAKYAAVRAHQSTQAGSNGRKLTPEQVAEIRDLAERGETQADIGAEFGINAATVSRIVRHIYHP</sequence>
<evidence type="ECO:0000259" key="1">
    <source>
        <dbReference type="Pfam" id="PF13936"/>
    </source>
</evidence>
<comment type="caution">
    <text evidence="2">The sequence shown here is derived from an EMBL/GenBank/DDBJ whole genome shotgun (WGS) entry which is preliminary data.</text>
</comment>
<dbReference type="InterPro" id="IPR009057">
    <property type="entry name" value="Homeodomain-like_sf"/>
</dbReference>
<name>A0A4V2S6P5_9PSEU</name>
<proteinExistence type="predicted"/>
<dbReference type="Pfam" id="PF13936">
    <property type="entry name" value="HTH_38"/>
    <property type="match status" value="1"/>
</dbReference>
<evidence type="ECO:0000313" key="2">
    <source>
        <dbReference type="EMBL" id="TCO56880.1"/>
    </source>
</evidence>
<accession>A0A4V2S6P5</accession>
<dbReference type="SUPFAM" id="SSF46689">
    <property type="entry name" value="Homeodomain-like"/>
    <property type="match status" value="1"/>
</dbReference>
<keyword evidence="3" id="KW-1185">Reference proteome</keyword>
<reference evidence="2 3" key="1">
    <citation type="submission" date="2019-03" db="EMBL/GenBank/DDBJ databases">
        <title>Genomic Encyclopedia of Type Strains, Phase IV (KMG-IV): sequencing the most valuable type-strain genomes for metagenomic binning, comparative biology and taxonomic classification.</title>
        <authorList>
            <person name="Goeker M."/>
        </authorList>
    </citation>
    <scope>NUCLEOTIDE SEQUENCE [LARGE SCALE GENOMIC DNA]</scope>
    <source>
        <strain evidence="2 3">DSM 45934</strain>
    </source>
</reference>
<gene>
    <name evidence="2" type="ORF">EV192_106355</name>
</gene>
<dbReference type="RefSeq" id="WP_132120492.1">
    <property type="nucleotide sequence ID" value="NZ_SLWS01000006.1"/>
</dbReference>
<dbReference type="Gene3D" id="1.10.10.60">
    <property type="entry name" value="Homeodomain-like"/>
    <property type="match status" value="1"/>
</dbReference>
<protein>
    <submittedName>
        <fullName evidence="2">Helix-turn-helix protein</fullName>
    </submittedName>
</protein>
<organism evidence="2 3">
    <name type="scientific">Actinocrispum wychmicini</name>
    <dbReference type="NCBI Taxonomy" id="1213861"/>
    <lineage>
        <taxon>Bacteria</taxon>
        <taxon>Bacillati</taxon>
        <taxon>Actinomycetota</taxon>
        <taxon>Actinomycetes</taxon>
        <taxon>Pseudonocardiales</taxon>
        <taxon>Pseudonocardiaceae</taxon>
        <taxon>Actinocrispum</taxon>
    </lineage>
</organism>
<dbReference type="InterPro" id="IPR025246">
    <property type="entry name" value="IS30-like_HTH"/>
</dbReference>
<dbReference type="AlphaFoldDB" id="A0A4V2S6P5"/>
<dbReference type="Proteomes" id="UP000295680">
    <property type="component" value="Unassembled WGS sequence"/>
</dbReference>
<evidence type="ECO:0000313" key="3">
    <source>
        <dbReference type="Proteomes" id="UP000295680"/>
    </source>
</evidence>
<dbReference type="OrthoDB" id="3699823at2"/>
<feature type="domain" description="Transposase IS30-like HTH" evidence="1">
    <location>
        <begin position="42"/>
        <end position="82"/>
    </location>
</feature>
<dbReference type="EMBL" id="SLWS01000006">
    <property type="protein sequence ID" value="TCO56880.1"/>
    <property type="molecule type" value="Genomic_DNA"/>
</dbReference>